<dbReference type="AlphaFoldDB" id="A0A512DAF7"/>
<keyword evidence="3" id="KW-1185">Reference proteome</keyword>
<evidence type="ECO:0000313" key="2">
    <source>
        <dbReference type="EMBL" id="GEO33464.1"/>
    </source>
</evidence>
<dbReference type="Pfam" id="PF07238">
    <property type="entry name" value="PilZ"/>
    <property type="match status" value="1"/>
</dbReference>
<proteinExistence type="predicted"/>
<organism evidence="2 3">
    <name type="scientific">Cellulomonas aerilata</name>
    <dbReference type="NCBI Taxonomy" id="515326"/>
    <lineage>
        <taxon>Bacteria</taxon>
        <taxon>Bacillati</taxon>
        <taxon>Actinomycetota</taxon>
        <taxon>Actinomycetes</taxon>
        <taxon>Micrococcales</taxon>
        <taxon>Cellulomonadaceae</taxon>
        <taxon>Cellulomonas</taxon>
    </lineage>
</organism>
<dbReference type="InterPro" id="IPR009875">
    <property type="entry name" value="PilZ_domain"/>
</dbReference>
<reference evidence="2 3" key="1">
    <citation type="submission" date="2019-07" db="EMBL/GenBank/DDBJ databases">
        <title>Whole genome shotgun sequence of Cellulomonas aerilata NBRC 106308.</title>
        <authorList>
            <person name="Hosoyama A."/>
            <person name="Uohara A."/>
            <person name="Ohji S."/>
            <person name="Ichikawa N."/>
        </authorList>
    </citation>
    <scope>NUCLEOTIDE SEQUENCE [LARGE SCALE GENOMIC DNA]</scope>
    <source>
        <strain evidence="2 3">NBRC 106308</strain>
    </source>
</reference>
<accession>A0A512DAF7</accession>
<evidence type="ECO:0000259" key="1">
    <source>
        <dbReference type="Pfam" id="PF07238"/>
    </source>
</evidence>
<comment type="caution">
    <text evidence="2">The sequence shown here is derived from an EMBL/GenBank/DDBJ whole genome shotgun (WGS) entry which is preliminary data.</text>
</comment>
<protein>
    <recommendedName>
        <fullName evidence="1">PilZ domain-containing protein</fullName>
    </recommendedName>
</protein>
<dbReference type="GO" id="GO:0035438">
    <property type="term" value="F:cyclic-di-GMP binding"/>
    <property type="evidence" value="ECO:0007669"/>
    <property type="project" value="InterPro"/>
</dbReference>
<evidence type="ECO:0000313" key="3">
    <source>
        <dbReference type="Proteomes" id="UP000321181"/>
    </source>
</evidence>
<gene>
    <name evidence="2" type="ORF">CAE01nite_11890</name>
</gene>
<feature type="domain" description="PilZ" evidence="1">
    <location>
        <begin position="77"/>
        <end position="183"/>
    </location>
</feature>
<dbReference type="SUPFAM" id="SSF141371">
    <property type="entry name" value="PilZ domain-like"/>
    <property type="match status" value="1"/>
</dbReference>
<dbReference type="Proteomes" id="UP000321181">
    <property type="component" value="Unassembled WGS sequence"/>
</dbReference>
<name>A0A512DAF7_9CELL</name>
<dbReference type="EMBL" id="BJYY01000010">
    <property type="protein sequence ID" value="GEO33464.1"/>
    <property type="molecule type" value="Genomic_DNA"/>
</dbReference>
<dbReference type="Gene3D" id="2.40.10.220">
    <property type="entry name" value="predicted glycosyltransferase like domains"/>
    <property type="match status" value="1"/>
</dbReference>
<sequence length="196" mass="21873">MLVDDEEVAHGVVSADSGLSLDVRIAEGTHRVPGPGERIVLRTFEEIRGRRDYAVVVRTLSDTALVLDELELLSAYQQRAIVRVGTDLPVTLEYEVVDDRPVDLDPPVQAGIIDLSATGVRLHCNAPLREGQRLGFQLRTDFDELPLVAEVLRREEAPTGYRYGCRLVGTTQREADALHRYVLSEQIAQRFRLGDV</sequence>